<dbReference type="AlphaFoldDB" id="A0A2M8WU04"/>
<dbReference type="InterPro" id="IPR013378">
    <property type="entry name" value="InlB-like_B-rpt"/>
</dbReference>
<dbReference type="PROSITE" id="PS51318">
    <property type="entry name" value="TAT"/>
    <property type="match status" value="1"/>
</dbReference>
<comment type="caution">
    <text evidence="2">The sequence shown here is derived from an EMBL/GenBank/DDBJ whole genome shotgun (WGS) entry which is preliminary data.</text>
</comment>
<keyword evidence="1" id="KW-0732">Signal</keyword>
<dbReference type="EMBL" id="PGTZ01000006">
    <property type="protein sequence ID" value="PJI94410.1"/>
    <property type="molecule type" value="Genomic_DNA"/>
</dbReference>
<feature type="chain" id="PRO_5014883293" evidence="1">
    <location>
        <begin position="29"/>
        <end position="389"/>
    </location>
</feature>
<feature type="signal peptide" evidence="1">
    <location>
        <begin position="1"/>
        <end position="28"/>
    </location>
</feature>
<evidence type="ECO:0000313" key="2">
    <source>
        <dbReference type="EMBL" id="PJI94410.1"/>
    </source>
</evidence>
<protein>
    <submittedName>
        <fullName evidence="2">Putative repeat protein (TIGR02543 family)</fullName>
    </submittedName>
</protein>
<dbReference type="InterPro" id="IPR006311">
    <property type="entry name" value="TAT_signal"/>
</dbReference>
<organism evidence="2 3">
    <name type="scientific">Luteimicrobium subarcticum</name>
    <dbReference type="NCBI Taxonomy" id="620910"/>
    <lineage>
        <taxon>Bacteria</taxon>
        <taxon>Bacillati</taxon>
        <taxon>Actinomycetota</taxon>
        <taxon>Actinomycetes</taxon>
        <taxon>Micrococcales</taxon>
        <taxon>Luteimicrobium</taxon>
    </lineage>
</organism>
<keyword evidence="3" id="KW-1185">Reference proteome</keyword>
<dbReference type="OrthoDB" id="3351283at2"/>
<dbReference type="SUPFAM" id="SSF75011">
    <property type="entry name" value="3-carboxy-cis,cis-mucoante lactonizing enzyme"/>
    <property type="match status" value="1"/>
</dbReference>
<name>A0A2M8WU04_9MICO</name>
<sequence length="389" mass="42455">MKHITTRRRRVVAALTAVGGLVAAVVAAAPADAGLPTVTGTRISTATPSSSVYTALDGGVTDGTYWYSATVEHHKSGSKTYDSAQLIKTPLGSSTPTKRVSYRIRSGNATNLLGHANDIAYNADTGKLLIPTWTNDSSVQGSTQPRSLRVVNRSTLAVESTKTLPHTTTNICYDPTTHQYVAGTFNRYYVYDSAFHEKSTSGTLKMPGTGQGIDCDSRYVYVIASPKPGSLSTNRIYVYTWSFSLVRTYEYRTSSESEHLTHSGSTFYLGFNIGAGALYRLDGFQFTVRYYGGGGSGSMSSTTVLYGRSTALRKNTFTRSGYTFTGWTAQRSVDSKYRYVNPKSTSQTGWYTKGKQPSGWALIQYHDASSVYQTTSRGTVWLTAAWKKK</sequence>
<gene>
    <name evidence="2" type="ORF">CLV34_0246</name>
</gene>
<dbReference type="RefSeq" id="WP_100348456.1">
    <property type="nucleotide sequence ID" value="NZ_PGTZ01000006.1"/>
</dbReference>
<dbReference type="Proteomes" id="UP000231586">
    <property type="component" value="Unassembled WGS sequence"/>
</dbReference>
<dbReference type="Pfam" id="PF09479">
    <property type="entry name" value="Flg_new"/>
    <property type="match status" value="1"/>
</dbReference>
<proteinExistence type="predicted"/>
<accession>A0A2M8WU04</accession>
<evidence type="ECO:0000313" key="3">
    <source>
        <dbReference type="Proteomes" id="UP000231586"/>
    </source>
</evidence>
<reference evidence="2 3" key="1">
    <citation type="submission" date="2017-11" db="EMBL/GenBank/DDBJ databases">
        <title>Genomic Encyclopedia of Archaeal and Bacterial Type Strains, Phase II (KMG-II): From Individual Species to Whole Genera.</title>
        <authorList>
            <person name="Goeker M."/>
        </authorList>
    </citation>
    <scope>NUCLEOTIDE SEQUENCE [LARGE SCALE GENOMIC DNA]</scope>
    <source>
        <strain evidence="2 3">DSM 22413</strain>
    </source>
</reference>
<evidence type="ECO:0000256" key="1">
    <source>
        <dbReference type="SAM" id="SignalP"/>
    </source>
</evidence>